<dbReference type="Proteomes" id="UP000003752">
    <property type="component" value="Unassembled WGS sequence"/>
</dbReference>
<name>C0XJL6_LENH9</name>
<sequence>MRFFYRNFNVTPFKGKALILRLDLIELTFYCDNLNLFEINWHFYLTKKLIYFYVSPFVI</sequence>
<dbReference type="EMBL" id="ACGP01000136">
    <property type="protein sequence ID" value="EEI24435.1"/>
    <property type="molecule type" value="Genomic_DNA"/>
</dbReference>
<organism evidence="1 2">
    <name type="scientific">Lentilactobacillus hilgardii (strain ATCC 8290 / DSM 20176 / CCUG 30140 / JCM 1155 / KCTC 3500 / NBRC 15886 / NCIMB 8040 / NRRL B-1843 / 9)</name>
    <dbReference type="NCBI Taxonomy" id="1423757"/>
    <lineage>
        <taxon>Bacteria</taxon>
        <taxon>Bacillati</taxon>
        <taxon>Bacillota</taxon>
        <taxon>Bacilli</taxon>
        <taxon>Lactobacillales</taxon>
        <taxon>Lactobacillaceae</taxon>
        <taxon>Lentilactobacillus</taxon>
    </lineage>
</organism>
<proteinExistence type="predicted"/>
<keyword evidence="2" id="KW-1185">Reference proteome</keyword>
<accession>C0XJL6</accession>
<evidence type="ECO:0000313" key="2">
    <source>
        <dbReference type="Proteomes" id="UP000003752"/>
    </source>
</evidence>
<comment type="caution">
    <text evidence="1">The sequence shown here is derived from an EMBL/GenBank/DDBJ whole genome shotgun (WGS) entry which is preliminary data.</text>
</comment>
<protein>
    <submittedName>
        <fullName evidence="1">Uncharacterized protein</fullName>
    </submittedName>
</protein>
<dbReference type="HOGENOM" id="CLU_2954741_0_0_9"/>
<reference evidence="1 2" key="1">
    <citation type="submission" date="2009-01" db="EMBL/GenBank/DDBJ databases">
        <authorList>
            <person name="Qin X."/>
            <person name="Bachman B."/>
            <person name="Battles P."/>
            <person name="Bell A."/>
            <person name="Bess C."/>
            <person name="Bickham C."/>
            <person name="Chaboub L."/>
            <person name="Chen D."/>
            <person name="Coyle M."/>
            <person name="Deiros D.R."/>
            <person name="Dinh H."/>
            <person name="Forbes L."/>
            <person name="Fowler G."/>
            <person name="Francisco L."/>
            <person name="Fu Q."/>
            <person name="Gubbala S."/>
            <person name="Hale W."/>
            <person name="Han Y."/>
            <person name="Hemphill L."/>
            <person name="Highlander S.K."/>
            <person name="Hirani K."/>
            <person name="Hogues M."/>
            <person name="Jackson L."/>
            <person name="Jakkamsetti A."/>
            <person name="Javaid M."/>
            <person name="Jiang H."/>
            <person name="Korchina V."/>
            <person name="Kovar C."/>
            <person name="Lara F."/>
            <person name="Lee S."/>
            <person name="Mata R."/>
            <person name="Mathew T."/>
            <person name="Moen C."/>
            <person name="Morales K."/>
            <person name="Munidasa M."/>
            <person name="Nazareth L."/>
            <person name="Ngo R."/>
            <person name="Nguyen L."/>
            <person name="Okwuonu G."/>
            <person name="Ongeri F."/>
            <person name="Patil S."/>
            <person name="Petrosino J."/>
            <person name="Pham C."/>
            <person name="Pham P."/>
            <person name="Pu L.-L."/>
            <person name="Puazo M."/>
            <person name="Raj R."/>
            <person name="Reid J."/>
            <person name="Rouhana J."/>
            <person name="Saada N."/>
            <person name="Shang Y."/>
            <person name="Simmons D."/>
            <person name="Thornton R."/>
            <person name="Warren J."/>
            <person name="Weissenberger G."/>
            <person name="Zhang J."/>
            <person name="Zhang L."/>
            <person name="Zhou C."/>
            <person name="Zhu D."/>
            <person name="Muzny D."/>
            <person name="Worley K."/>
            <person name="Gibbs R."/>
        </authorList>
    </citation>
    <scope>NUCLEOTIDE SEQUENCE [LARGE SCALE GENOMIC DNA]</scope>
    <source>
        <strain evidence="2">ATCC 8290 / DSM 20176 / CCUG 30140 / JCM 1155 / KCTC 3500 / NBRC 15886 / NCIMB 8040 / NRRL B-1843 / 9</strain>
    </source>
</reference>
<dbReference type="AlphaFoldDB" id="C0XJL6"/>
<evidence type="ECO:0000313" key="1">
    <source>
        <dbReference type="EMBL" id="EEI24435.1"/>
    </source>
</evidence>
<gene>
    <name evidence="1" type="ORF">HMPREF0519_1427</name>
</gene>